<protein>
    <submittedName>
        <fullName evidence="2">Uncharacterized protein</fullName>
    </submittedName>
</protein>
<feature type="compositionally biased region" description="Polar residues" evidence="1">
    <location>
        <begin position="12"/>
        <end position="21"/>
    </location>
</feature>
<dbReference type="GeneID" id="25918596"/>
<sequence length="66" mass="7535">SYHGHGARHTNDSFLNHSRVNPAQATKKLYRNLKRMCVRIYGDAPRLIVNGHMDATFTYIPSHLGK</sequence>
<gene>
    <name evidence="2" type="ORF">SARC_18092</name>
</gene>
<proteinExistence type="predicted"/>
<dbReference type="RefSeq" id="XP_014143297.1">
    <property type="nucleotide sequence ID" value="XM_014287822.1"/>
</dbReference>
<name>A0A0L0EY96_9EUKA</name>
<dbReference type="EMBL" id="KQ255295">
    <property type="protein sequence ID" value="KNC69395.1"/>
    <property type="molecule type" value="Genomic_DNA"/>
</dbReference>
<dbReference type="AlphaFoldDB" id="A0A0L0EY96"/>
<reference evidence="2 3" key="1">
    <citation type="submission" date="2011-02" db="EMBL/GenBank/DDBJ databases">
        <title>The Genome Sequence of Sphaeroforma arctica JP610.</title>
        <authorList>
            <consortium name="The Broad Institute Genome Sequencing Platform"/>
            <person name="Russ C."/>
            <person name="Cuomo C."/>
            <person name="Young S.K."/>
            <person name="Zeng Q."/>
            <person name="Gargeya S."/>
            <person name="Alvarado L."/>
            <person name="Berlin A."/>
            <person name="Chapman S.B."/>
            <person name="Chen Z."/>
            <person name="Freedman E."/>
            <person name="Gellesch M."/>
            <person name="Goldberg J."/>
            <person name="Griggs A."/>
            <person name="Gujja S."/>
            <person name="Heilman E."/>
            <person name="Heiman D."/>
            <person name="Howarth C."/>
            <person name="Mehta T."/>
            <person name="Neiman D."/>
            <person name="Pearson M."/>
            <person name="Roberts A."/>
            <person name="Saif S."/>
            <person name="Shea T."/>
            <person name="Shenoy N."/>
            <person name="Sisk P."/>
            <person name="Stolte C."/>
            <person name="Sykes S."/>
            <person name="White J."/>
            <person name="Yandava C."/>
            <person name="Burger G."/>
            <person name="Gray M.W."/>
            <person name="Holland P.W.H."/>
            <person name="King N."/>
            <person name="Lang F.B.F."/>
            <person name="Roger A.J."/>
            <person name="Ruiz-Trillo I."/>
            <person name="Haas B."/>
            <person name="Nusbaum C."/>
            <person name="Birren B."/>
        </authorList>
    </citation>
    <scope>NUCLEOTIDE SEQUENCE [LARGE SCALE GENOMIC DNA]</scope>
    <source>
        <strain evidence="2 3">JP610</strain>
    </source>
</reference>
<evidence type="ECO:0000256" key="1">
    <source>
        <dbReference type="SAM" id="MobiDB-lite"/>
    </source>
</evidence>
<evidence type="ECO:0000313" key="2">
    <source>
        <dbReference type="EMBL" id="KNC69395.1"/>
    </source>
</evidence>
<dbReference type="OrthoDB" id="3264224at2759"/>
<dbReference type="Gene3D" id="3.30.565.10">
    <property type="entry name" value="Histidine kinase-like ATPase, C-terminal domain"/>
    <property type="match status" value="1"/>
</dbReference>
<accession>A0A0L0EY96</accession>
<keyword evidence="3" id="KW-1185">Reference proteome</keyword>
<dbReference type="Proteomes" id="UP000054560">
    <property type="component" value="Unassembled WGS sequence"/>
</dbReference>
<evidence type="ECO:0000313" key="3">
    <source>
        <dbReference type="Proteomes" id="UP000054560"/>
    </source>
</evidence>
<feature type="region of interest" description="Disordered" evidence="1">
    <location>
        <begin position="1"/>
        <end position="21"/>
    </location>
</feature>
<organism evidence="2 3">
    <name type="scientific">Sphaeroforma arctica JP610</name>
    <dbReference type="NCBI Taxonomy" id="667725"/>
    <lineage>
        <taxon>Eukaryota</taxon>
        <taxon>Ichthyosporea</taxon>
        <taxon>Ichthyophonida</taxon>
        <taxon>Sphaeroforma</taxon>
    </lineage>
</organism>
<dbReference type="InterPro" id="IPR036890">
    <property type="entry name" value="HATPase_C_sf"/>
</dbReference>
<feature type="non-terminal residue" evidence="2">
    <location>
        <position position="1"/>
    </location>
</feature>